<proteinExistence type="predicted"/>
<geneLocation type="plasmid" evidence="2">
    <name>pDson01</name>
</geneLocation>
<reference evidence="2" key="1">
    <citation type="submission" date="2024-06" db="EMBL/GenBank/DDBJ databases">
        <title>Draft Genome Sequence of Deinococcus sonorensis Type Strain KR-87, a Biofilm Producing Representative of the Genus Deinococcus.</title>
        <authorList>
            <person name="Boren L.S."/>
            <person name="Grosso R.A."/>
            <person name="Hugenberg-Cox A.N."/>
            <person name="Hill J.T.E."/>
            <person name="Albert C.M."/>
            <person name="Tuohy J.M."/>
        </authorList>
    </citation>
    <scope>NUCLEOTIDE SEQUENCE</scope>
    <source>
        <strain evidence="2">KR-87</strain>
        <plasmid evidence="2">pDson01</plasmid>
    </source>
</reference>
<keyword evidence="2" id="KW-0614">Plasmid</keyword>
<evidence type="ECO:0000256" key="1">
    <source>
        <dbReference type="SAM" id="MobiDB-lite"/>
    </source>
</evidence>
<evidence type="ECO:0000313" key="2">
    <source>
        <dbReference type="EMBL" id="XBV83708.1"/>
    </source>
</evidence>
<feature type="region of interest" description="Disordered" evidence="1">
    <location>
        <begin position="1"/>
        <end position="36"/>
    </location>
</feature>
<dbReference type="KEGG" id="dsc:ABOD76_03195"/>
<sequence length="52" mass="5381">MCGDRDSGLCGEGRVPRPMRTHGAEEGTTSEVPLADMPLAQGLAVRSAAAVR</sequence>
<name>A0AAU7U5E2_9DEIO</name>
<dbReference type="RefSeq" id="WP_350241393.1">
    <property type="nucleotide sequence ID" value="NZ_CP158297.1"/>
</dbReference>
<dbReference type="AlphaFoldDB" id="A0AAU7U5E2"/>
<protein>
    <submittedName>
        <fullName evidence="2">Uncharacterized protein</fullName>
    </submittedName>
</protein>
<gene>
    <name evidence="2" type="ORF">ABOD76_03195</name>
</gene>
<organism evidence="2">
    <name type="scientific">Deinococcus sonorensis KR-87</name>
    <dbReference type="NCBI Taxonomy" id="694439"/>
    <lineage>
        <taxon>Bacteria</taxon>
        <taxon>Thermotogati</taxon>
        <taxon>Deinococcota</taxon>
        <taxon>Deinococci</taxon>
        <taxon>Deinococcales</taxon>
        <taxon>Deinococcaceae</taxon>
        <taxon>Deinococcus</taxon>
    </lineage>
</organism>
<accession>A0AAU7U5E2</accession>
<dbReference type="EMBL" id="CP158297">
    <property type="protein sequence ID" value="XBV83708.1"/>
    <property type="molecule type" value="Genomic_DNA"/>
</dbReference>